<organism evidence="1 2">
    <name type="scientific">Phycomyces blakesleeanus (strain ATCC 8743b / DSM 1359 / FGSC 10004 / NBRC 33097 / NRRL 1555)</name>
    <dbReference type="NCBI Taxonomy" id="763407"/>
    <lineage>
        <taxon>Eukaryota</taxon>
        <taxon>Fungi</taxon>
        <taxon>Fungi incertae sedis</taxon>
        <taxon>Mucoromycota</taxon>
        <taxon>Mucoromycotina</taxon>
        <taxon>Mucoromycetes</taxon>
        <taxon>Mucorales</taxon>
        <taxon>Phycomycetaceae</taxon>
        <taxon>Phycomyces</taxon>
    </lineage>
</organism>
<accession>A0A167R9N0</accession>
<dbReference type="InParanoid" id="A0A167R9N0"/>
<evidence type="ECO:0000313" key="2">
    <source>
        <dbReference type="Proteomes" id="UP000077315"/>
    </source>
</evidence>
<gene>
    <name evidence="1" type="ORF">PHYBLDRAFT_138715</name>
</gene>
<dbReference type="RefSeq" id="XP_018299214.1">
    <property type="nucleotide sequence ID" value="XM_018430056.1"/>
</dbReference>
<reference evidence="2" key="1">
    <citation type="submission" date="2015-06" db="EMBL/GenBank/DDBJ databases">
        <title>Expansion of signal transduction pathways in fungi by whole-genome duplication.</title>
        <authorList>
            <consortium name="DOE Joint Genome Institute"/>
            <person name="Corrochano L.M."/>
            <person name="Kuo A."/>
            <person name="Marcet-Houben M."/>
            <person name="Polaino S."/>
            <person name="Salamov A."/>
            <person name="Villalobos J.M."/>
            <person name="Alvarez M.I."/>
            <person name="Avalos J."/>
            <person name="Benito E.P."/>
            <person name="Benoit I."/>
            <person name="Burger G."/>
            <person name="Camino L.P."/>
            <person name="Canovas D."/>
            <person name="Cerda-Olmedo E."/>
            <person name="Cheng J.-F."/>
            <person name="Dominguez A."/>
            <person name="Elias M."/>
            <person name="Eslava A.P."/>
            <person name="Glaser F."/>
            <person name="Grimwood J."/>
            <person name="Gutierrez G."/>
            <person name="Heitman J."/>
            <person name="Henrissat B."/>
            <person name="Iturriaga E.A."/>
            <person name="Lang B.F."/>
            <person name="Lavin J.L."/>
            <person name="Lee S."/>
            <person name="Li W."/>
            <person name="Lindquist E."/>
            <person name="Lopez-Garcia S."/>
            <person name="Luque E.M."/>
            <person name="Marcos A.T."/>
            <person name="Martin J."/>
            <person name="McCluskey K."/>
            <person name="Medina H.R."/>
            <person name="Miralles-Duran A."/>
            <person name="Miyazaki A."/>
            <person name="Munoz-Torres E."/>
            <person name="Oguiza J.A."/>
            <person name="Ohm R."/>
            <person name="Olmedo M."/>
            <person name="Orejas M."/>
            <person name="Ortiz-Castellanos L."/>
            <person name="Pisabarro A.G."/>
            <person name="Rodriguez-Romero J."/>
            <person name="Ruiz-Herrera J."/>
            <person name="Ruiz-Vazquez R."/>
            <person name="Sanz C."/>
            <person name="Schackwitz W."/>
            <person name="Schmutz J."/>
            <person name="Shahriari M."/>
            <person name="Shelest E."/>
            <person name="Silva-Franco F."/>
            <person name="Soanes D."/>
            <person name="Syed K."/>
            <person name="Tagua V.G."/>
            <person name="Talbot N.J."/>
            <person name="Thon M."/>
            <person name="De vries R.P."/>
            <person name="Wiebenga A."/>
            <person name="Yadav J.S."/>
            <person name="Braun E.L."/>
            <person name="Baker S."/>
            <person name="Garre V."/>
            <person name="Horwitz B."/>
            <person name="Torres-Martinez S."/>
            <person name="Idnurm A."/>
            <person name="Herrera-Estrella A."/>
            <person name="Gabaldon T."/>
            <person name="Grigoriev I.V."/>
        </authorList>
    </citation>
    <scope>NUCLEOTIDE SEQUENCE [LARGE SCALE GENOMIC DNA]</scope>
    <source>
        <strain evidence="2">NRRL 1555(-)</strain>
    </source>
</reference>
<dbReference type="VEuPathDB" id="FungiDB:PHYBLDRAFT_138715"/>
<protein>
    <submittedName>
        <fullName evidence="1">Uncharacterized protein</fullName>
    </submittedName>
</protein>
<dbReference type="AlphaFoldDB" id="A0A167R9N0"/>
<dbReference type="Proteomes" id="UP000077315">
    <property type="component" value="Unassembled WGS sequence"/>
</dbReference>
<evidence type="ECO:0000313" key="1">
    <source>
        <dbReference type="EMBL" id="OAD81174.1"/>
    </source>
</evidence>
<proteinExistence type="predicted"/>
<dbReference type="GeneID" id="28990962"/>
<sequence>MDEHLESLSPTATKKRSKYLLKIYKQKKNGDKNESGNNDLYLELKRLLAELVALDEIKDMVDVDTDYKMIGTILVTAIVSSPLQ</sequence>
<keyword evidence="2" id="KW-1185">Reference proteome</keyword>
<dbReference type="EMBL" id="KV440971">
    <property type="protein sequence ID" value="OAD81174.1"/>
    <property type="molecule type" value="Genomic_DNA"/>
</dbReference>
<name>A0A167R9N0_PHYB8</name>